<name>A0ABQ5HL41_9ASTR</name>
<organism evidence="2 3">
    <name type="scientific">Tanacetum coccineum</name>
    <dbReference type="NCBI Taxonomy" id="301880"/>
    <lineage>
        <taxon>Eukaryota</taxon>
        <taxon>Viridiplantae</taxon>
        <taxon>Streptophyta</taxon>
        <taxon>Embryophyta</taxon>
        <taxon>Tracheophyta</taxon>
        <taxon>Spermatophyta</taxon>
        <taxon>Magnoliopsida</taxon>
        <taxon>eudicotyledons</taxon>
        <taxon>Gunneridae</taxon>
        <taxon>Pentapetalae</taxon>
        <taxon>asterids</taxon>
        <taxon>campanulids</taxon>
        <taxon>Asterales</taxon>
        <taxon>Asteraceae</taxon>
        <taxon>Asteroideae</taxon>
        <taxon>Anthemideae</taxon>
        <taxon>Anthemidinae</taxon>
        <taxon>Tanacetum</taxon>
    </lineage>
</organism>
<evidence type="ECO:0000313" key="3">
    <source>
        <dbReference type="Proteomes" id="UP001151760"/>
    </source>
</evidence>
<dbReference type="EMBL" id="BQNB010019711">
    <property type="protein sequence ID" value="GJT88234.1"/>
    <property type="molecule type" value="Genomic_DNA"/>
</dbReference>
<evidence type="ECO:0000313" key="2">
    <source>
        <dbReference type="EMBL" id="GJT88234.1"/>
    </source>
</evidence>
<feature type="compositionally biased region" description="Polar residues" evidence="1">
    <location>
        <begin position="92"/>
        <end position="107"/>
    </location>
</feature>
<proteinExistence type="predicted"/>
<feature type="region of interest" description="Disordered" evidence="1">
    <location>
        <begin position="88"/>
        <end position="113"/>
    </location>
</feature>
<accession>A0ABQ5HL41</accession>
<feature type="region of interest" description="Disordered" evidence="1">
    <location>
        <begin position="260"/>
        <end position="280"/>
    </location>
</feature>
<keyword evidence="3" id="KW-1185">Reference proteome</keyword>
<sequence>MKHSKSIEQKKKHPEPGSGLSFQGAKMVLVVIGKGHVSEANEFFIEVLAHWVEVKWCRSNVNTGRANVNTVRANVNSVRHNVNSVRTNVNTGRSKQPVPTSNSNSFSPVRPQGNWGTAVKTSAGYNWRRTRPNSNYNSGSNFVRTDHPLKNMEDRGIFDSGCSGHMTGNKDHLDDFEECKGGSVTFRVEDLLHLVPNLITKVDSLETELKQTKLTMGNAIVKLVKKVKKMEDILKRRHVVLTDLEDEELEDQGRIIQDINDDPLVSKGDFVTPTKPSGEA</sequence>
<gene>
    <name evidence="2" type="ORF">Tco_1069951</name>
</gene>
<comment type="caution">
    <text evidence="2">The sequence shown here is derived from an EMBL/GenBank/DDBJ whole genome shotgun (WGS) entry which is preliminary data.</text>
</comment>
<protein>
    <submittedName>
        <fullName evidence="2">Uncharacterized protein</fullName>
    </submittedName>
</protein>
<dbReference type="Proteomes" id="UP001151760">
    <property type="component" value="Unassembled WGS sequence"/>
</dbReference>
<evidence type="ECO:0000256" key="1">
    <source>
        <dbReference type="SAM" id="MobiDB-lite"/>
    </source>
</evidence>
<reference evidence="2" key="2">
    <citation type="submission" date="2022-01" db="EMBL/GenBank/DDBJ databases">
        <authorList>
            <person name="Yamashiro T."/>
            <person name="Shiraishi A."/>
            <person name="Satake H."/>
            <person name="Nakayama K."/>
        </authorList>
    </citation>
    <scope>NUCLEOTIDE SEQUENCE</scope>
</reference>
<reference evidence="2" key="1">
    <citation type="journal article" date="2022" name="Int. J. Mol. Sci.">
        <title>Draft Genome of Tanacetum Coccineum: Genomic Comparison of Closely Related Tanacetum-Family Plants.</title>
        <authorList>
            <person name="Yamashiro T."/>
            <person name="Shiraishi A."/>
            <person name="Nakayama K."/>
            <person name="Satake H."/>
        </authorList>
    </citation>
    <scope>NUCLEOTIDE SEQUENCE</scope>
</reference>